<proteinExistence type="predicted"/>
<name>A0A2T6K8Z3_9RHOB</name>
<reference evidence="1 2" key="1">
    <citation type="submission" date="2018-04" db="EMBL/GenBank/DDBJ databases">
        <title>Genomic Encyclopedia of Archaeal and Bacterial Type Strains, Phase II (KMG-II): from individual species to whole genera.</title>
        <authorList>
            <person name="Goeker M."/>
        </authorList>
    </citation>
    <scope>NUCLEOTIDE SEQUENCE [LARGE SCALE GENOMIC DNA]</scope>
    <source>
        <strain evidence="1 2">DSM 29955</strain>
    </source>
</reference>
<evidence type="ECO:0000313" key="2">
    <source>
        <dbReference type="Proteomes" id="UP000244523"/>
    </source>
</evidence>
<dbReference type="RefSeq" id="WP_108387865.1">
    <property type="nucleotide sequence ID" value="NZ_QBUD01000014.1"/>
</dbReference>
<accession>A0A2T6K8Z3</accession>
<evidence type="ECO:0000313" key="1">
    <source>
        <dbReference type="EMBL" id="PUB11231.1"/>
    </source>
</evidence>
<gene>
    <name evidence="1" type="ORF">C8N45_1143</name>
</gene>
<protein>
    <submittedName>
        <fullName evidence="1">Uncharacterized protein</fullName>
    </submittedName>
</protein>
<dbReference type="EMBL" id="QBUD01000014">
    <property type="protein sequence ID" value="PUB11231.1"/>
    <property type="molecule type" value="Genomic_DNA"/>
</dbReference>
<comment type="caution">
    <text evidence="1">The sequence shown here is derived from an EMBL/GenBank/DDBJ whole genome shotgun (WGS) entry which is preliminary data.</text>
</comment>
<dbReference type="AlphaFoldDB" id="A0A2T6K8Z3"/>
<dbReference type="Proteomes" id="UP000244523">
    <property type="component" value="Unassembled WGS sequence"/>
</dbReference>
<keyword evidence="2" id="KW-1185">Reference proteome</keyword>
<sequence length="99" mass="10362">MDQLLADDLSAGTLSNPDVVLANQGMTGIVLYGLVDMVNADPRLENCVSAAEFKEGAAAADQTNAIVIEGIKVTGIANDGKITRADIMELSDWIAKKSP</sequence>
<organism evidence="1 2">
    <name type="scientific">Yoonia sediminilitoris</name>
    <dbReference type="NCBI Taxonomy" id="1286148"/>
    <lineage>
        <taxon>Bacteria</taxon>
        <taxon>Pseudomonadati</taxon>
        <taxon>Pseudomonadota</taxon>
        <taxon>Alphaproteobacteria</taxon>
        <taxon>Rhodobacterales</taxon>
        <taxon>Paracoccaceae</taxon>
        <taxon>Yoonia</taxon>
    </lineage>
</organism>